<evidence type="ECO:0000256" key="1">
    <source>
        <dbReference type="SAM" id="MobiDB-lite"/>
    </source>
</evidence>
<feature type="region of interest" description="Disordered" evidence="1">
    <location>
        <begin position="67"/>
        <end position="94"/>
    </location>
</feature>
<name>A0A6J2TM83_DROLE</name>
<evidence type="ECO:0000313" key="3">
    <source>
        <dbReference type="RefSeq" id="XP_030376625.1"/>
    </source>
</evidence>
<feature type="region of interest" description="Disordered" evidence="1">
    <location>
        <begin position="223"/>
        <end position="258"/>
    </location>
</feature>
<sequence length="488" mass="55701">MTCDKCKGDGESILICVESALEILRTHFQMQLSLSLEQTTLIRSLKQRNDKLNDAITLLQQRSTEVHLDKRRKLGGSPKKLDSPKLSESISPLGQTQDSLNMNIALTTQNDEDDEDEIIGESERLPTGSPCRKLHSVRRKLLKRESENMQPSDANLTTSWLGKTPKAQRPLLFTKTAKNSQPQATKLKQMRLEFNRSRCDKEQDVVEASPSWYAKSLKQAKESRSFLHRTNKNVSTSTSEDRKKPISSEPTFDSDDELFFDFNSPEKQGVSEAPLPANDTLQIPSSNTSSVVLLTPATQDIIFVDDSSDDGRQLNTLDMIDSVTQLKVHEAKRIDMQKQQCQKRNVSVNRIEEQVTPPRIKEEPQTCNDMGNETTKLPEDIENLLDGEEEDTLEEFPRPIAIKRELTLKERYNIDCAQCEKFLNIMCAKLTEQEIKNHLKNCTHRIERAMRPESPEGFWNPLMVSFSANDPRNEVIIDNRFAGKRRQQ</sequence>
<reference evidence="3" key="1">
    <citation type="submission" date="2025-08" db="UniProtKB">
        <authorList>
            <consortium name="RefSeq"/>
        </authorList>
    </citation>
    <scope>IDENTIFICATION</scope>
    <source>
        <strain evidence="3">11010-0011.00</strain>
        <tissue evidence="3">Whole body</tissue>
    </source>
</reference>
<accession>A0A6J2TM83</accession>
<dbReference type="RefSeq" id="XP_030376625.1">
    <property type="nucleotide sequence ID" value="XM_030520765.1"/>
</dbReference>
<dbReference type="AlphaFoldDB" id="A0A6J2TM83"/>
<proteinExistence type="predicted"/>
<evidence type="ECO:0000313" key="2">
    <source>
        <dbReference type="Proteomes" id="UP000504634"/>
    </source>
</evidence>
<protein>
    <submittedName>
        <fullName evidence="3">Uncharacterized protein LOC115625633</fullName>
    </submittedName>
</protein>
<keyword evidence="2" id="KW-1185">Reference proteome</keyword>
<dbReference type="GeneID" id="115625633"/>
<organism evidence="2 3">
    <name type="scientific">Drosophila lebanonensis</name>
    <name type="common">Fruit fly</name>
    <name type="synonym">Scaptodrosophila lebanonensis</name>
    <dbReference type="NCBI Taxonomy" id="7225"/>
    <lineage>
        <taxon>Eukaryota</taxon>
        <taxon>Metazoa</taxon>
        <taxon>Ecdysozoa</taxon>
        <taxon>Arthropoda</taxon>
        <taxon>Hexapoda</taxon>
        <taxon>Insecta</taxon>
        <taxon>Pterygota</taxon>
        <taxon>Neoptera</taxon>
        <taxon>Endopterygota</taxon>
        <taxon>Diptera</taxon>
        <taxon>Brachycera</taxon>
        <taxon>Muscomorpha</taxon>
        <taxon>Ephydroidea</taxon>
        <taxon>Drosophilidae</taxon>
        <taxon>Scaptodrosophila</taxon>
    </lineage>
</organism>
<dbReference type="Proteomes" id="UP000504634">
    <property type="component" value="Unplaced"/>
</dbReference>
<gene>
    <name evidence="3" type="primary">LOC115625633</name>
</gene>
<dbReference type="OrthoDB" id="5801062at2759"/>